<protein>
    <recommendedName>
        <fullName evidence="5">SWIM-type domain-containing protein</fullName>
    </recommendedName>
</protein>
<accession>A0A484MNN9</accession>
<keyword evidence="3" id="KW-0862">Zinc</keyword>
<name>A0A484MNN9_9ASTE</name>
<dbReference type="InterPro" id="IPR004332">
    <property type="entry name" value="Transposase_MuDR"/>
</dbReference>
<dbReference type="InterPro" id="IPR006564">
    <property type="entry name" value="Znf_PMZ"/>
</dbReference>
<dbReference type="SMART" id="SM00575">
    <property type="entry name" value="ZnF_PMZ"/>
    <property type="match status" value="1"/>
</dbReference>
<dbReference type="Pfam" id="PF04434">
    <property type="entry name" value="SWIM"/>
    <property type="match status" value="1"/>
</dbReference>
<keyword evidence="2 4" id="KW-0863">Zinc-finger</keyword>
<evidence type="ECO:0000256" key="1">
    <source>
        <dbReference type="ARBA" id="ARBA00022723"/>
    </source>
</evidence>
<organism evidence="6 7">
    <name type="scientific">Cuscuta campestris</name>
    <dbReference type="NCBI Taxonomy" id="132261"/>
    <lineage>
        <taxon>Eukaryota</taxon>
        <taxon>Viridiplantae</taxon>
        <taxon>Streptophyta</taxon>
        <taxon>Embryophyta</taxon>
        <taxon>Tracheophyta</taxon>
        <taxon>Spermatophyta</taxon>
        <taxon>Magnoliopsida</taxon>
        <taxon>eudicotyledons</taxon>
        <taxon>Gunneridae</taxon>
        <taxon>Pentapetalae</taxon>
        <taxon>asterids</taxon>
        <taxon>lamiids</taxon>
        <taxon>Solanales</taxon>
        <taxon>Convolvulaceae</taxon>
        <taxon>Cuscuteae</taxon>
        <taxon>Cuscuta</taxon>
        <taxon>Cuscuta subgen. Grammica</taxon>
        <taxon>Cuscuta sect. Cleistogrammica</taxon>
    </lineage>
</organism>
<dbReference type="PROSITE" id="PS50966">
    <property type="entry name" value="ZF_SWIM"/>
    <property type="match status" value="1"/>
</dbReference>
<sequence>MLHLKRVICKERFRVSYVVGSILPPVNIDDESSFQFYMQLKCIECDFTKLSLCIEFVTNNTSSQGVIMSQFNEFGTIIDASSSTFPVPSVGTSQSLLLTQFIQPLSLSSEYVCIAESTDSVSVETTPNVVISHYHPTTIRMDCIYKSKMDLQHHLQMFSIVNNFQFRTVTSTKTSYHVVCVDANCKWALHAVRVCGASLFQNRRFDSEHSCPVDFREGNHRQATSTLIAGLVAHRYADASKKPYHPIDLMDDMRREYGITMSYKKALVVKRKPMSKLYVDKVFPSIHHCYCTEHILRNLKGKFKGKSESIEWKFRAASRAATLEECEEYLLMLDEDDPRLRVYLDKIGVAKWSRCKSPTSRYSSMTSNLAESMNNVNKNAQDYSVAKLVEFLRGRMQRWFHERAEIASSTRTPLPKKRENELIQLQRDAFLMKVNASCSYEFEVTDNDSRSFIVNLKEKTCTCYEFQLDKFVCVHAVAAIGKRPGLSCYEFISTFYKLEALVCTYAGIVHPIGDVSGWVIPQEILSRKCDPPSCNKRPPGRPKKKRYPSVGEFRYGKCRVKQRCSRCKSHGHNMKSCTNPIPMADAALT</sequence>
<dbReference type="GO" id="GO:0008270">
    <property type="term" value="F:zinc ion binding"/>
    <property type="evidence" value="ECO:0007669"/>
    <property type="project" value="UniProtKB-KW"/>
</dbReference>
<evidence type="ECO:0000256" key="4">
    <source>
        <dbReference type="PROSITE-ProRule" id="PRU00325"/>
    </source>
</evidence>
<evidence type="ECO:0000256" key="3">
    <source>
        <dbReference type="ARBA" id="ARBA00022833"/>
    </source>
</evidence>
<dbReference type="OrthoDB" id="104044at2759"/>
<evidence type="ECO:0000259" key="5">
    <source>
        <dbReference type="PROSITE" id="PS50966"/>
    </source>
</evidence>
<evidence type="ECO:0000313" key="6">
    <source>
        <dbReference type="EMBL" id="VFQ90470.1"/>
    </source>
</evidence>
<reference evidence="6 7" key="1">
    <citation type="submission" date="2018-04" db="EMBL/GenBank/DDBJ databases">
        <authorList>
            <person name="Vogel A."/>
        </authorList>
    </citation>
    <scope>NUCLEOTIDE SEQUENCE [LARGE SCALE GENOMIC DNA]</scope>
</reference>
<dbReference type="PANTHER" id="PTHR31973:SF113">
    <property type="entry name" value="PROTEIN FAR1-RELATED SEQUENCE 5-LIKE"/>
    <property type="match status" value="1"/>
</dbReference>
<keyword evidence="1" id="KW-0479">Metal-binding</keyword>
<keyword evidence="7" id="KW-1185">Reference proteome</keyword>
<evidence type="ECO:0000313" key="7">
    <source>
        <dbReference type="Proteomes" id="UP000595140"/>
    </source>
</evidence>
<dbReference type="InterPro" id="IPR007527">
    <property type="entry name" value="Znf_SWIM"/>
</dbReference>
<dbReference type="AlphaFoldDB" id="A0A484MNN9"/>
<dbReference type="PANTHER" id="PTHR31973">
    <property type="entry name" value="POLYPROTEIN, PUTATIVE-RELATED"/>
    <property type="match status" value="1"/>
</dbReference>
<evidence type="ECO:0000256" key="2">
    <source>
        <dbReference type="ARBA" id="ARBA00022771"/>
    </source>
</evidence>
<gene>
    <name evidence="6" type="ORF">CCAM_LOCUS32246</name>
</gene>
<feature type="domain" description="SWIM-type" evidence="5">
    <location>
        <begin position="452"/>
        <end position="484"/>
    </location>
</feature>
<dbReference type="Pfam" id="PF03108">
    <property type="entry name" value="DBD_Tnp_Mut"/>
    <property type="match status" value="1"/>
</dbReference>
<proteinExistence type="predicted"/>
<dbReference type="EMBL" id="OOIL02004136">
    <property type="protein sequence ID" value="VFQ90470.1"/>
    <property type="molecule type" value="Genomic_DNA"/>
</dbReference>
<dbReference type="Proteomes" id="UP000595140">
    <property type="component" value="Unassembled WGS sequence"/>
</dbReference>